<accession>A0A0A9BN99</accession>
<feature type="region of interest" description="Disordered" evidence="1">
    <location>
        <begin position="1"/>
        <end position="28"/>
    </location>
</feature>
<reference evidence="2" key="1">
    <citation type="submission" date="2014-09" db="EMBL/GenBank/DDBJ databases">
        <authorList>
            <person name="Magalhaes I.L.F."/>
            <person name="Oliveira U."/>
            <person name="Santos F.R."/>
            <person name="Vidigal T.H.D.A."/>
            <person name="Brescovit A.D."/>
            <person name="Santos A.J."/>
        </authorList>
    </citation>
    <scope>NUCLEOTIDE SEQUENCE</scope>
    <source>
        <tissue evidence="2">Shoot tissue taken approximately 20 cm above the soil surface</tissue>
    </source>
</reference>
<name>A0A0A9BN99_ARUDO</name>
<feature type="compositionally biased region" description="Low complexity" evidence="1">
    <location>
        <begin position="17"/>
        <end position="28"/>
    </location>
</feature>
<evidence type="ECO:0000313" key="2">
    <source>
        <dbReference type="EMBL" id="JAD64856.1"/>
    </source>
</evidence>
<reference evidence="2" key="2">
    <citation type="journal article" date="2015" name="Data Brief">
        <title>Shoot transcriptome of the giant reed, Arundo donax.</title>
        <authorList>
            <person name="Barrero R.A."/>
            <person name="Guerrero F.D."/>
            <person name="Moolhuijzen P."/>
            <person name="Goolsby J.A."/>
            <person name="Tidwell J."/>
            <person name="Bellgard S.E."/>
            <person name="Bellgard M.I."/>
        </authorList>
    </citation>
    <scope>NUCLEOTIDE SEQUENCE</scope>
    <source>
        <tissue evidence="2">Shoot tissue taken approximately 20 cm above the soil surface</tissue>
    </source>
</reference>
<evidence type="ECO:0000256" key="1">
    <source>
        <dbReference type="SAM" id="MobiDB-lite"/>
    </source>
</evidence>
<sequence length="28" mass="3035">MQNGIPHRQLRDQQQCSSSLPSVAAVSP</sequence>
<proteinExistence type="predicted"/>
<dbReference type="AlphaFoldDB" id="A0A0A9BN99"/>
<organism evidence="2">
    <name type="scientific">Arundo donax</name>
    <name type="common">Giant reed</name>
    <name type="synonym">Donax arundinaceus</name>
    <dbReference type="NCBI Taxonomy" id="35708"/>
    <lineage>
        <taxon>Eukaryota</taxon>
        <taxon>Viridiplantae</taxon>
        <taxon>Streptophyta</taxon>
        <taxon>Embryophyta</taxon>
        <taxon>Tracheophyta</taxon>
        <taxon>Spermatophyta</taxon>
        <taxon>Magnoliopsida</taxon>
        <taxon>Liliopsida</taxon>
        <taxon>Poales</taxon>
        <taxon>Poaceae</taxon>
        <taxon>PACMAD clade</taxon>
        <taxon>Arundinoideae</taxon>
        <taxon>Arundineae</taxon>
        <taxon>Arundo</taxon>
    </lineage>
</organism>
<protein>
    <submittedName>
        <fullName evidence="2">Uncharacterized protein</fullName>
    </submittedName>
</protein>
<dbReference type="EMBL" id="GBRH01233039">
    <property type="protein sequence ID" value="JAD64856.1"/>
    <property type="molecule type" value="Transcribed_RNA"/>
</dbReference>